<evidence type="ECO:0000313" key="3">
    <source>
        <dbReference type="Proteomes" id="UP000516316"/>
    </source>
</evidence>
<protein>
    <submittedName>
        <fullName evidence="2">Integrase</fullName>
    </submittedName>
</protein>
<name>A0AAQ0ANG1_9PSED</name>
<organism evidence="2 3">
    <name type="scientific">Pseudomonas chlororaphis</name>
    <dbReference type="NCBI Taxonomy" id="587753"/>
    <lineage>
        <taxon>Bacteria</taxon>
        <taxon>Pseudomonadati</taxon>
        <taxon>Pseudomonadota</taxon>
        <taxon>Gammaproteobacteria</taxon>
        <taxon>Pseudomonadales</taxon>
        <taxon>Pseudomonadaceae</taxon>
        <taxon>Pseudomonas</taxon>
    </lineage>
</organism>
<evidence type="ECO:0000256" key="1">
    <source>
        <dbReference type="ARBA" id="ARBA00023172"/>
    </source>
</evidence>
<dbReference type="InterPro" id="IPR011010">
    <property type="entry name" value="DNA_brk_join_enz"/>
</dbReference>
<dbReference type="AlphaFoldDB" id="A0AAQ0ANG1"/>
<dbReference type="GO" id="GO:0003677">
    <property type="term" value="F:DNA binding"/>
    <property type="evidence" value="ECO:0007669"/>
    <property type="project" value="InterPro"/>
</dbReference>
<dbReference type="InterPro" id="IPR013762">
    <property type="entry name" value="Integrase-like_cat_sf"/>
</dbReference>
<dbReference type="RefSeq" id="WP_101283306.1">
    <property type="nucleotide sequence ID" value="NZ_CP025309.1"/>
</dbReference>
<keyword evidence="1" id="KW-0233">DNA recombination</keyword>
<dbReference type="Gene3D" id="1.10.443.10">
    <property type="entry name" value="Intergrase catalytic core"/>
    <property type="match status" value="1"/>
</dbReference>
<dbReference type="GO" id="GO:0006310">
    <property type="term" value="P:DNA recombination"/>
    <property type="evidence" value="ECO:0007669"/>
    <property type="project" value="UniProtKB-KW"/>
</dbReference>
<reference evidence="2 3" key="1">
    <citation type="submission" date="2020-09" db="EMBL/GenBank/DDBJ databases">
        <title>The Genome Sequence of Pseudomonas chlororaphis strain Qlu-1 - A phenazine-derivative-producing strain.</title>
        <authorList>
            <person name="Li L."/>
            <person name="Liu K."/>
        </authorList>
    </citation>
    <scope>NUCLEOTIDE SEQUENCE [LARGE SCALE GENOMIC DNA]</scope>
    <source>
        <strain evidence="3">qlu-1</strain>
    </source>
</reference>
<dbReference type="SUPFAM" id="SSF56349">
    <property type="entry name" value="DNA breaking-rejoining enzymes"/>
    <property type="match status" value="1"/>
</dbReference>
<dbReference type="GO" id="GO:0015074">
    <property type="term" value="P:DNA integration"/>
    <property type="evidence" value="ECO:0007669"/>
    <property type="project" value="InterPro"/>
</dbReference>
<sequence length="632" mass="71558">MSDNTLVALPWAFITAQPGDVRELPEPERDALIITATQVDRQWVILSRYGDDIWQLDGFTSNVPASHRQLDFGALPLAFRAVMKAMLYRYLRRGRREAGRPKGAMVQQTFFLAKPFLRHLEMLKLDRLGAVTPMICTTYVDACKAHRQIKRSKGKPLSQRGLDARFSIVEALYELSQYTDDPMPLHPWPETSAKAMAGLTGSGYLRNQGSKTPLIPDDVYCTLFNRAYHKVERGQQLLDLRDALDATALQRKGLSAYSISRAKMRQLNALGWEGTTRTFNFALIELRTACCIVLACTSGCRNHELSNLQSGAHHRTQDDEGTVYHWMRSRSDKTDIGIHDWMIPEAAVRALRLMERWSAPYQAMIAAEIVQRRRINPHDPQIAEANTHRHSLFLGVDNKGNNQARTLSSATWDSNLKAFAKNCGLSWKLSSHQFRRKFANYAAHSRFGDLRYLKKHYAHWSMDMTLGYAMDDSWGQHMDLELYADIQGELEDIKLGVVANWLGNEPLAGGYGRALNQWQREPQNLLIFKDHASMLKSIAESTAIRSNGHAWCTADNDGCVGNTLDRTRCGNCNNSVIGRSHAPIYQRLYNDLKGLLHCLDIGEGGRQRVERDLNRCRDVLVQLDMASETPIA</sequence>
<evidence type="ECO:0000313" key="2">
    <source>
        <dbReference type="EMBL" id="QNR46585.1"/>
    </source>
</evidence>
<accession>A0AAQ0ANG1</accession>
<dbReference type="Proteomes" id="UP000516316">
    <property type="component" value="Chromosome"/>
</dbReference>
<gene>
    <name evidence="2" type="ORF">HLB40_23400</name>
</gene>
<proteinExistence type="predicted"/>
<dbReference type="EMBL" id="CP061079">
    <property type="protein sequence ID" value="QNR46585.1"/>
    <property type="molecule type" value="Genomic_DNA"/>
</dbReference>